<accession>D2RHA8</accession>
<dbReference type="STRING" id="572546.Arcpr_0618"/>
<dbReference type="Proteomes" id="UP000001901">
    <property type="component" value="Chromosome"/>
</dbReference>
<evidence type="ECO:0000313" key="1">
    <source>
        <dbReference type="EMBL" id="ADB57683.1"/>
    </source>
</evidence>
<name>D2RHA8_ARCPA</name>
<protein>
    <submittedName>
        <fullName evidence="1">Uncharacterized protein</fullName>
    </submittedName>
</protein>
<proteinExistence type="predicted"/>
<evidence type="ECO:0000313" key="2">
    <source>
        <dbReference type="Proteomes" id="UP000001901"/>
    </source>
</evidence>
<dbReference type="RefSeq" id="WP_012940019.1">
    <property type="nucleotide sequence ID" value="NC_013741.1"/>
</dbReference>
<dbReference type="PaxDb" id="572546-Arcpr_0618"/>
<keyword evidence="2" id="KW-1185">Reference proteome</keyword>
<dbReference type="KEGG" id="apo:Arcpr_0618"/>
<dbReference type="EMBL" id="CP001857">
    <property type="protein sequence ID" value="ADB57683.1"/>
    <property type="molecule type" value="Genomic_DNA"/>
</dbReference>
<dbReference type="AlphaFoldDB" id="D2RHA8"/>
<dbReference type="HOGENOM" id="CLU_1850525_0_0_2"/>
<dbReference type="GeneID" id="8739277"/>
<sequence>MEFGRIIVHNKVHGTEQIKLAPPGGARVRHYIFRIYYDDGSVEKSPTFSVGPVGPGGEMKYVHGLIDVEGVILPADIKDDPIHLEYYDEKLKRAKYIIRVNKINRFEIGGWTPSKLSTRQKGIKIIELIEYDTALVEV</sequence>
<reference evidence="1 2" key="1">
    <citation type="journal article" date="2010" name="Stand. Genomic Sci.">
        <title>Complete genome sequence of Archaeoglobus profundus type strain (AV18).</title>
        <authorList>
            <person name="von Jan M."/>
            <person name="Lapidus A."/>
            <person name="Del Rio T.G."/>
            <person name="Copeland A."/>
            <person name="Tice H."/>
            <person name="Cheng J.F."/>
            <person name="Lucas S."/>
            <person name="Chen F."/>
            <person name="Nolan M."/>
            <person name="Goodwin L."/>
            <person name="Han C."/>
            <person name="Pitluck S."/>
            <person name="Liolios K."/>
            <person name="Ivanova N."/>
            <person name="Mavromatis K."/>
            <person name="Ovchinnikova G."/>
            <person name="Chertkov O."/>
            <person name="Pati A."/>
            <person name="Chen A."/>
            <person name="Palaniappan K."/>
            <person name="Land M."/>
            <person name="Hauser L."/>
            <person name="Chang Y.J."/>
            <person name="Jeffries C.D."/>
            <person name="Saunders E."/>
            <person name="Brettin T."/>
            <person name="Detter J.C."/>
            <person name="Chain P."/>
            <person name="Eichinger K."/>
            <person name="Huber H."/>
            <person name="Spring S."/>
            <person name="Rohde M."/>
            <person name="Goker M."/>
            <person name="Wirth R."/>
            <person name="Woyke T."/>
            <person name="Bristow J."/>
            <person name="Eisen J.A."/>
            <person name="Markowitz V."/>
            <person name="Hugenholtz P."/>
            <person name="Kyrpides N.C."/>
            <person name="Klenk H.P."/>
        </authorList>
    </citation>
    <scope>NUCLEOTIDE SEQUENCE [LARGE SCALE GENOMIC DNA]</scope>
    <source>
        <strain evidence="2">DSM 5631 / JCM 9629 / NBRC 100127 / Av18</strain>
    </source>
</reference>
<organism evidence="1 2">
    <name type="scientific">Archaeoglobus profundus (strain DSM 5631 / JCM 9629 / NBRC 100127 / Av18)</name>
    <dbReference type="NCBI Taxonomy" id="572546"/>
    <lineage>
        <taxon>Archaea</taxon>
        <taxon>Methanobacteriati</taxon>
        <taxon>Methanobacteriota</taxon>
        <taxon>Archaeoglobi</taxon>
        <taxon>Archaeoglobales</taxon>
        <taxon>Archaeoglobaceae</taxon>
        <taxon>Archaeoglobus</taxon>
    </lineage>
</organism>
<gene>
    <name evidence="1" type="ordered locus">Arcpr_0618</name>
</gene>